<comment type="caution">
    <text evidence="1">The sequence shown here is derived from an EMBL/GenBank/DDBJ whole genome shotgun (WGS) entry which is preliminary data.</text>
</comment>
<dbReference type="EMBL" id="WMFL01000015">
    <property type="protein sequence ID" value="NJI01482.1"/>
    <property type="molecule type" value="Genomic_DNA"/>
</dbReference>
<dbReference type="GeneID" id="57692100"/>
<dbReference type="RefSeq" id="WP_107368442.1">
    <property type="nucleotide sequence ID" value="NZ_CP045927.1"/>
</dbReference>
<name>A0A2T4MGM2_9STAP</name>
<protein>
    <submittedName>
        <fullName evidence="1">Uncharacterized protein</fullName>
    </submittedName>
</protein>
<sequence length="191" mass="22454">MILYQSQNVLVSYKLNQQTSIQVKQIDLQLRNQHLTKPMPQKIIERIFDKHIYARNIAIGVSQDPTLIESAEQFKAQLEDYLEQQGAYPYVVKIVIWNDHSKNMKKFERAFVEHEPDLWFVFSNALGFSRMLKRLYRNEHFDASRLYCLSNLCSNYLLNVLGEKYFEGMKGVTPTGESWFVNRGEIHILSS</sequence>
<gene>
    <name evidence="1" type="ORF">GLV84_01090</name>
</gene>
<organism evidence="1 2">
    <name type="scientific">Staphylococcus agnetis</name>
    <dbReference type="NCBI Taxonomy" id="985762"/>
    <lineage>
        <taxon>Bacteria</taxon>
        <taxon>Bacillati</taxon>
        <taxon>Bacillota</taxon>
        <taxon>Bacilli</taxon>
        <taxon>Bacillales</taxon>
        <taxon>Staphylococcaceae</taxon>
        <taxon>Staphylococcus</taxon>
    </lineage>
</organism>
<proteinExistence type="predicted"/>
<evidence type="ECO:0000313" key="2">
    <source>
        <dbReference type="Proteomes" id="UP000646308"/>
    </source>
</evidence>
<reference evidence="1" key="1">
    <citation type="submission" date="2019-11" db="EMBL/GenBank/DDBJ databases">
        <title>Whole genome comparisons of Staphylococcus agnetis isolates from cattle and chickens.</title>
        <authorList>
            <person name="Rhoads D."/>
            <person name="Shwani A."/>
            <person name="Adkins P."/>
            <person name="Calcutt M."/>
            <person name="Middleton J."/>
        </authorList>
    </citation>
    <scope>NUCLEOTIDE SEQUENCE</scope>
    <source>
        <strain evidence="1">1387</strain>
    </source>
</reference>
<accession>A0A2T4MGM2</accession>
<evidence type="ECO:0000313" key="1">
    <source>
        <dbReference type="EMBL" id="NJI01482.1"/>
    </source>
</evidence>
<dbReference type="AlphaFoldDB" id="A0A2T4MGM2"/>
<dbReference type="Proteomes" id="UP000646308">
    <property type="component" value="Unassembled WGS sequence"/>
</dbReference>